<evidence type="ECO:0000313" key="3">
    <source>
        <dbReference type="Proteomes" id="UP001165289"/>
    </source>
</evidence>
<reference evidence="2 3" key="1">
    <citation type="journal article" date="2023" name="BMC Biol.">
        <title>The compact genome of the sponge Oopsacas minuta (Hexactinellida) is lacking key metazoan core genes.</title>
        <authorList>
            <person name="Santini S."/>
            <person name="Schenkelaars Q."/>
            <person name="Jourda C."/>
            <person name="Duchesne M."/>
            <person name="Belahbib H."/>
            <person name="Rocher C."/>
            <person name="Selva M."/>
            <person name="Riesgo A."/>
            <person name="Vervoort M."/>
            <person name="Leys S.P."/>
            <person name="Kodjabachian L."/>
            <person name="Le Bivic A."/>
            <person name="Borchiellini C."/>
            <person name="Claverie J.M."/>
            <person name="Renard E."/>
        </authorList>
    </citation>
    <scope>NUCLEOTIDE SEQUENCE [LARGE SCALE GENOMIC DNA]</scope>
    <source>
        <strain evidence="2">SPO-2</strain>
    </source>
</reference>
<comment type="caution">
    <text evidence="2">The sequence shown here is derived from an EMBL/GenBank/DDBJ whole genome shotgun (WGS) entry which is preliminary data.</text>
</comment>
<evidence type="ECO:0000313" key="2">
    <source>
        <dbReference type="EMBL" id="KAI6648038.1"/>
    </source>
</evidence>
<dbReference type="EMBL" id="JAKMXF010000333">
    <property type="protein sequence ID" value="KAI6648038.1"/>
    <property type="molecule type" value="Genomic_DNA"/>
</dbReference>
<evidence type="ECO:0000256" key="1">
    <source>
        <dbReference type="SAM" id="MobiDB-lite"/>
    </source>
</evidence>
<gene>
    <name evidence="2" type="ORF">LOD99_8240</name>
</gene>
<dbReference type="Proteomes" id="UP001165289">
    <property type="component" value="Unassembled WGS sequence"/>
</dbReference>
<name>A0AAV7JH82_9METZ</name>
<organism evidence="2 3">
    <name type="scientific">Oopsacas minuta</name>
    <dbReference type="NCBI Taxonomy" id="111878"/>
    <lineage>
        <taxon>Eukaryota</taxon>
        <taxon>Metazoa</taxon>
        <taxon>Porifera</taxon>
        <taxon>Hexactinellida</taxon>
        <taxon>Hexasterophora</taxon>
        <taxon>Lyssacinosida</taxon>
        <taxon>Leucopsacidae</taxon>
        <taxon>Oopsacas</taxon>
    </lineage>
</organism>
<protein>
    <submittedName>
        <fullName evidence="2">Uncharacterized protein</fullName>
    </submittedName>
</protein>
<keyword evidence="3" id="KW-1185">Reference proteome</keyword>
<feature type="compositionally biased region" description="Acidic residues" evidence="1">
    <location>
        <begin position="29"/>
        <end position="40"/>
    </location>
</feature>
<feature type="region of interest" description="Disordered" evidence="1">
    <location>
        <begin position="18"/>
        <end position="51"/>
    </location>
</feature>
<proteinExistence type="predicted"/>
<sequence length="125" mass="14541">MSFPELFEFVELLEITRPPDPHFFHSQTETEETHDEEDTPPSDPPDSSKSLLEGVRQDIMRVCLKDYGEMSVLVLYCRNGHLFYRLSHRQRPTKFRIVHKVGRFKANVSIMFGTVKIMSLSTRGP</sequence>
<accession>A0AAV7JH82</accession>
<dbReference type="AlphaFoldDB" id="A0AAV7JH82"/>